<feature type="region of interest" description="Disordered" evidence="1">
    <location>
        <begin position="1"/>
        <end position="34"/>
    </location>
</feature>
<evidence type="ECO:0000313" key="4">
    <source>
        <dbReference type="Proteomes" id="UP001153269"/>
    </source>
</evidence>
<feature type="region of interest" description="Disordered" evidence="1">
    <location>
        <begin position="46"/>
        <end position="66"/>
    </location>
</feature>
<organism evidence="3 4">
    <name type="scientific">Pleuronectes platessa</name>
    <name type="common">European plaice</name>
    <dbReference type="NCBI Taxonomy" id="8262"/>
    <lineage>
        <taxon>Eukaryota</taxon>
        <taxon>Metazoa</taxon>
        <taxon>Chordata</taxon>
        <taxon>Craniata</taxon>
        <taxon>Vertebrata</taxon>
        <taxon>Euteleostomi</taxon>
        <taxon>Actinopterygii</taxon>
        <taxon>Neopterygii</taxon>
        <taxon>Teleostei</taxon>
        <taxon>Neoteleostei</taxon>
        <taxon>Acanthomorphata</taxon>
        <taxon>Carangaria</taxon>
        <taxon>Pleuronectiformes</taxon>
        <taxon>Pleuronectoidei</taxon>
        <taxon>Pleuronectidae</taxon>
        <taxon>Pleuronectes</taxon>
    </lineage>
</organism>
<dbReference type="AlphaFoldDB" id="A0A9N7VIP6"/>
<accession>A0A9N7VIP6</accession>
<evidence type="ECO:0000313" key="3">
    <source>
        <dbReference type="EMBL" id="CAB1453562.1"/>
    </source>
</evidence>
<proteinExistence type="predicted"/>
<reference evidence="3" key="1">
    <citation type="submission" date="2020-03" db="EMBL/GenBank/DDBJ databases">
        <authorList>
            <person name="Weist P."/>
        </authorList>
    </citation>
    <scope>NUCLEOTIDE SEQUENCE</scope>
</reference>
<dbReference type="EMBL" id="CADEAL010004176">
    <property type="protein sequence ID" value="CAB1453562.1"/>
    <property type="molecule type" value="Genomic_DNA"/>
</dbReference>
<comment type="caution">
    <text evidence="3">The sequence shown here is derived from an EMBL/GenBank/DDBJ whole genome shotgun (WGS) entry which is preliminary data.</text>
</comment>
<feature type="compositionally biased region" description="Low complexity" evidence="1">
    <location>
        <begin position="51"/>
        <end position="60"/>
    </location>
</feature>
<protein>
    <recommendedName>
        <fullName evidence="2">Nucleoporin Nup153 N-terminal domain-containing protein</fullName>
    </recommendedName>
</protein>
<dbReference type="Pfam" id="PF08604">
    <property type="entry name" value="Nup153"/>
    <property type="match status" value="1"/>
</dbReference>
<feature type="domain" description="Nucleoporin Nup153 N-terminal" evidence="2">
    <location>
        <begin position="124"/>
        <end position="171"/>
    </location>
</feature>
<sequence length="376" mass="40744">MGAATSHIQKIGTYPLSSTPGANSGGSGRGKMTTRAFKICSEDVEDAKRVPAAASSPLSPQQSGIIRWLTDKVKSIVPSWLQKHFKNEDATEEEGAVPGTDQNGQSPPPPPPNGSEEGPPRLDGFSSRASDKDVRTSKTASLPKLWSTEMDKTNPGPQPFKLSLKRTPYRLPISNAPVRRQIKAKPAGAQPFGVTSATLLLHTPPLPQSSPTSSFSRLFAPTTSNASNITHLQLLSSFCSHHLHCLKHHPPPASPLFLLPPSPLHPTSTTSSFSPLSAPTPSTASNIDFINLIKQLVPDVNFSFLRRDFFARSPPSFFSNKQLRTFTGDKPGPLPSHAQLMRHKNTEFCIRDSVEPCVQMLVEVFLQDIASLRGVL</sequence>
<evidence type="ECO:0000256" key="1">
    <source>
        <dbReference type="SAM" id="MobiDB-lite"/>
    </source>
</evidence>
<dbReference type="InterPro" id="IPR013913">
    <property type="entry name" value="Nup153_N"/>
</dbReference>
<keyword evidence="4" id="KW-1185">Reference proteome</keyword>
<dbReference type="Proteomes" id="UP001153269">
    <property type="component" value="Unassembled WGS sequence"/>
</dbReference>
<name>A0A9N7VIP6_PLEPL</name>
<feature type="region of interest" description="Disordered" evidence="1">
    <location>
        <begin position="86"/>
        <end position="161"/>
    </location>
</feature>
<gene>
    <name evidence="3" type="ORF">PLEPLA_LOCUS41316</name>
</gene>
<evidence type="ECO:0000259" key="2">
    <source>
        <dbReference type="Pfam" id="PF08604"/>
    </source>
</evidence>